<organism evidence="3 4">
    <name type="scientific">Xanthoceras sorbifolium</name>
    <dbReference type="NCBI Taxonomy" id="99658"/>
    <lineage>
        <taxon>Eukaryota</taxon>
        <taxon>Viridiplantae</taxon>
        <taxon>Streptophyta</taxon>
        <taxon>Embryophyta</taxon>
        <taxon>Tracheophyta</taxon>
        <taxon>Spermatophyta</taxon>
        <taxon>Magnoliopsida</taxon>
        <taxon>eudicotyledons</taxon>
        <taxon>Gunneridae</taxon>
        <taxon>Pentapetalae</taxon>
        <taxon>rosids</taxon>
        <taxon>malvids</taxon>
        <taxon>Sapindales</taxon>
        <taxon>Sapindaceae</taxon>
        <taxon>Xanthoceroideae</taxon>
        <taxon>Xanthoceras</taxon>
    </lineage>
</organism>
<accession>A0ABQ8HXR0</accession>
<dbReference type="Pfam" id="PF13041">
    <property type="entry name" value="PPR_2"/>
    <property type="match status" value="2"/>
</dbReference>
<dbReference type="PANTHER" id="PTHR47926:SF507">
    <property type="entry name" value="DYW DOMAIN-CONTAINING PROTEIN"/>
    <property type="match status" value="1"/>
</dbReference>
<reference evidence="3 4" key="1">
    <citation type="submission" date="2021-02" db="EMBL/GenBank/DDBJ databases">
        <title>Plant Genome Project.</title>
        <authorList>
            <person name="Zhang R.-G."/>
        </authorList>
    </citation>
    <scope>NUCLEOTIDE SEQUENCE [LARGE SCALE GENOMIC DNA]</scope>
    <source>
        <tissue evidence="3">Leaves</tissue>
    </source>
</reference>
<dbReference type="PANTHER" id="PTHR47926">
    <property type="entry name" value="PENTATRICOPEPTIDE REPEAT-CONTAINING PROTEIN"/>
    <property type="match status" value="1"/>
</dbReference>
<evidence type="ECO:0000313" key="3">
    <source>
        <dbReference type="EMBL" id="KAH7569152.1"/>
    </source>
</evidence>
<protein>
    <recommendedName>
        <fullName evidence="5">Pentatricopeptide repeat-containing protein</fullName>
    </recommendedName>
</protein>
<dbReference type="Pfam" id="PF01535">
    <property type="entry name" value="PPR"/>
    <property type="match status" value="1"/>
</dbReference>
<sequence>MRLVQWFASHTYTLEVIMHLVGTIPLSQIFYCPHSSSFTACSARIIILPFLQSTPPENKFLLVLVVSHDNYLNFFANGKREVKSSELLTGAFIMARCPTHQPGLGQTPYVHSVAIRNGFESLIFVQNGLVHMYAAFGHVEDACKVFELMRERDLVAWNSVINGFALNGRPNEALVLFRKMVLEGVKPDGFTMVSLFSACAELGALALGRRAHVYMSKVGLSENLNVNNALLDFYAKCGNIREAQKVFHEMKDRNVVSWTSLIMGFAVNGFGLEALELFEKMEREGLVPSVVTFVGVLYACSHCGMVDKGFNYFTRMKDKYGIMPKIEHYGCMVDLLGRAGFVKEAYKYIQDMPVPPNAVIWRTLLGACTVHGHLAIGEIARAHLLQLEPKYDGDFVLLSNLYASEQRWFDVQKVRRTMVQEKVKKTPGHSLVELGNRVYEFFMGDTSHPQNEEIYAMLAEITKKLKLEGYVAHTENGLQLGLLRI</sequence>
<comment type="caution">
    <text evidence="3">The sequence shown here is derived from an EMBL/GenBank/DDBJ whole genome shotgun (WGS) entry which is preliminary data.</text>
</comment>
<dbReference type="Pfam" id="PF20431">
    <property type="entry name" value="E_motif"/>
    <property type="match status" value="1"/>
</dbReference>
<evidence type="ECO:0000256" key="1">
    <source>
        <dbReference type="ARBA" id="ARBA00022737"/>
    </source>
</evidence>
<gene>
    <name evidence="3" type="ORF">JRO89_XS06G0114400</name>
</gene>
<dbReference type="InterPro" id="IPR046849">
    <property type="entry name" value="E2_motif"/>
</dbReference>
<feature type="repeat" description="PPR" evidence="2">
    <location>
        <begin position="254"/>
        <end position="288"/>
    </location>
</feature>
<evidence type="ECO:0000256" key="2">
    <source>
        <dbReference type="PROSITE-ProRule" id="PRU00708"/>
    </source>
</evidence>
<evidence type="ECO:0000313" key="4">
    <source>
        <dbReference type="Proteomes" id="UP000827721"/>
    </source>
</evidence>
<feature type="repeat" description="PPR" evidence="2">
    <location>
        <begin position="223"/>
        <end position="253"/>
    </location>
</feature>
<dbReference type="InterPro" id="IPR046848">
    <property type="entry name" value="E_motif"/>
</dbReference>
<dbReference type="EMBL" id="JAFEMO010000006">
    <property type="protein sequence ID" value="KAH7569152.1"/>
    <property type="molecule type" value="Genomic_DNA"/>
</dbReference>
<dbReference type="NCBIfam" id="TIGR00756">
    <property type="entry name" value="PPR"/>
    <property type="match status" value="4"/>
</dbReference>
<evidence type="ECO:0008006" key="5">
    <source>
        <dbReference type="Google" id="ProtNLM"/>
    </source>
</evidence>
<keyword evidence="1" id="KW-0677">Repeat</keyword>
<dbReference type="InterPro" id="IPR002885">
    <property type="entry name" value="PPR_rpt"/>
</dbReference>
<dbReference type="InterPro" id="IPR011990">
    <property type="entry name" value="TPR-like_helical_dom_sf"/>
</dbReference>
<dbReference type="Pfam" id="PF20430">
    <property type="entry name" value="Eplus_motif"/>
    <property type="match status" value="1"/>
</dbReference>
<dbReference type="Gene3D" id="1.25.40.10">
    <property type="entry name" value="Tetratricopeptide repeat domain"/>
    <property type="match status" value="3"/>
</dbReference>
<keyword evidence="4" id="KW-1185">Reference proteome</keyword>
<proteinExistence type="predicted"/>
<name>A0ABQ8HXR0_9ROSI</name>
<dbReference type="PROSITE" id="PS51375">
    <property type="entry name" value="PPR"/>
    <property type="match status" value="3"/>
</dbReference>
<feature type="repeat" description="PPR" evidence="2">
    <location>
        <begin position="153"/>
        <end position="187"/>
    </location>
</feature>
<dbReference type="InterPro" id="IPR046960">
    <property type="entry name" value="PPR_At4g14850-like_plant"/>
</dbReference>
<dbReference type="Proteomes" id="UP000827721">
    <property type="component" value="Unassembled WGS sequence"/>
</dbReference>